<dbReference type="Proteomes" id="UP000007752">
    <property type="component" value="Chromosome 4"/>
</dbReference>
<organism evidence="2">
    <name type="scientific">Oryza sativa subsp. japonica</name>
    <name type="common">Rice</name>
    <dbReference type="NCBI Taxonomy" id="39947"/>
    <lineage>
        <taxon>Eukaryota</taxon>
        <taxon>Viridiplantae</taxon>
        <taxon>Streptophyta</taxon>
        <taxon>Embryophyta</taxon>
        <taxon>Tracheophyta</taxon>
        <taxon>Spermatophyta</taxon>
        <taxon>Magnoliopsida</taxon>
        <taxon>Liliopsida</taxon>
        <taxon>Poales</taxon>
        <taxon>Poaceae</taxon>
        <taxon>BOP clade</taxon>
        <taxon>Oryzoideae</taxon>
        <taxon>Oryzeae</taxon>
        <taxon>Oryzinae</taxon>
        <taxon>Oryza</taxon>
        <taxon>Oryza sativa</taxon>
    </lineage>
</organism>
<dbReference type="AlphaFoldDB" id="B9FEV3"/>
<reference evidence="2" key="2">
    <citation type="submission" date="2008-12" db="EMBL/GenBank/DDBJ databases">
        <title>Improved gene annotation of the rice (Oryza sativa) genomes.</title>
        <authorList>
            <person name="Wang J."/>
            <person name="Li R."/>
            <person name="Fan W."/>
            <person name="Huang Q."/>
            <person name="Zhang J."/>
            <person name="Zhou Y."/>
            <person name="Hu Y."/>
            <person name="Zi S."/>
            <person name="Li J."/>
            <person name="Ni P."/>
            <person name="Zheng H."/>
            <person name="Zhang Y."/>
            <person name="Zhao M."/>
            <person name="Hao Q."/>
            <person name="McDermott J."/>
            <person name="Samudrala R."/>
            <person name="Kristiansen K."/>
            <person name="Wong G.K.-S."/>
        </authorList>
    </citation>
    <scope>NUCLEOTIDE SEQUENCE</scope>
</reference>
<proteinExistence type="predicted"/>
<protein>
    <submittedName>
        <fullName evidence="2">Uncharacterized protein</fullName>
    </submittedName>
</protein>
<reference evidence="2" key="1">
    <citation type="journal article" date="2005" name="PLoS Biol.">
        <title>The genomes of Oryza sativa: a history of duplications.</title>
        <authorList>
            <person name="Yu J."/>
            <person name="Wang J."/>
            <person name="Lin W."/>
            <person name="Li S."/>
            <person name="Li H."/>
            <person name="Zhou J."/>
            <person name="Ni P."/>
            <person name="Dong W."/>
            <person name="Hu S."/>
            <person name="Zeng C."/>
            <person name="Zhang J."/>
            <person name="Zhang Y."/>
            <person name="Li R."/>
            <person name="Xu Z."/>
            <person name="Li S."/>
            <person name="Li X."/>
            <person name="Zheng H."/>
            <person name="Cong L."/>
            <person name="Lin L."/>
            <person name="Yin J."/>
            <person name="Geng J."/>
            <person name="Li G."/>
            <person name="Shi J."/>
            <person name="Liu J."/>
            <person name="Lv H."/>
            <person name="Li J."/>
            <person name="Wang J."/>
            <person name="Deng Y."/>
            <person name="Ran L."/>
            <person name="Shi X."/>
            <person name="Wang X."/>
            <person name="Wu Q."/>
            <person name="Li C."/>
            <person name="Ren X."/>
            <person name="Wang J."/>
            <person name="Wang X."/>
            <person name="Li D."/>
            <person name="Liu D."/>
            <person name="Zhang X."/>
            <person name="Ji Z."/>
            <person name="Zhao W."/>
            <person name="Sun Y."/>
            <person name="Zhang Z."/>
            <person name="Bao J."/>
            <person name="Han Y."/>
            <person name="Dong L."/>
            <person name="Ji J."/>
            <person name="Chen P."/>
            <person name="Wu S."/>
            <person name="Liu J."/>
            <person name="Xiao Y."/>
            <person name="Bu D."/>
            <person name="Tan J."/>
            <person name="Yang L."/>
            <person name="Ye C."/>
            <person name="Zhang J."/>
            <person name="Xu J."/>
            <person name="Zhou Y."/>
            <person name="Yu Y."/>
            <person name="Zhang B."/>
            <person name="Zhuang S."/>
            <person name="Wei H."/>
            <person name="Liu B."/>
            <person name="Lei M."/>
            <person name="Yu H."/>
            <person name="Li Y."/>
            <person name="Xu H."/>
            <person name="Wei S."/>
            <person name="He X."/>
            <person name="Fang L."/>
            <person name="Zhang Z."/>
            <person name="Zhang Y."/>
            <person name="Huang X."/>
            <person name="Su Z."/>
            <person name="Tong W."/>
            <person name="Li J."/>
            <person name="Tong Z."/>
            <person name="Li S."/>
            <person name="Ye J."/>
            <person name="Wang L."/>
            <person name="Fang L."/>
            <person name="Lei T."/>
            <person name="Chen C."/>
            <person name="Chen H."/>
            <person name="Xu Z."/>
            <person name="Li H."/>
            <person name="Huang H."/>
            <person name="Zhang F."/>
            <person name="Xu H."/>
            <person name="Li N."/>
            <person name="Zhao C."/>
            <person name="Li S."/>
            <person name="Dong L."/>
            <person name="Huang Y."/>
            <person name="Li L."/>
            <person name="Xi Y."/>
            <person name="Qi Q."/>
            <person name="Li W."/>
            <person name="Zhang B."/>
            <person name="Hu W."/>
            <person name="Zhang Y."/>
            <person name="Tian X."/>
            <person name="Jiao Y."/>
            <person name="Liang X."/>
            <person name="Jin J."/>
            <person name="Gao L."/>
            <person name="Zheng W."/>
            <person name="Hao B."/>
            <person name="Liu S."/>
            <person name="Wang W."/>
            <person name="Yuan L."/>
            <person name="Cao M."/>
            <person name="McDermott J."/>
            <person name="Samudrala R."/>
            <person name="Wang J."/>
            <person name="Wong G.K."/>
            <person name="Yang H."/>
        </authorList>
    </citation>
    <scope>NUCLEOTIDE SEQUENCE [LARGE SCALE GENOMIC DNA]</scope>
</reference>
<gene>
    <name evidence="2" type="ORF">OsJ_14557</name>
</gene>
<sequence>MARAELELAEREFARARAIWERAREEVERVERHEGDRRPPPRHRPRRRLRRPSRSPATPACSASTPS</sequence>
<feature type="compositionally biased region" description="Low complexity" evidence="1">
    <location>
        <begin position="54"/>
        <end position="67"/>
    </location>
</feature>
<dbReference type="EMBL" id="CM000141">
    <property type="protein sequence ID" value="EEE60886.1"/>
    <property type="molecule type" value="Genomic_DNA"/>
</dbReference>
<evidence type="ECO:0000313" key="2">
    <source>
        <dbReference type="EMBL" id="EEE60886.1"/>
    </source>
</evidence>
<evidence type="ECO:0000256" key="1">
    <source>
        <dbReference type="SAM" id="MobiDB-lite"/>
    </source>
</evidence>
<name>B9FEV3_ORYSJ</name>
<feature type="compositionally biased region" description="Basic and acidic residues" evidence="1">
    <location>
        <begin position="26"/>
        <end position="39"/>
    </location>
</feature>
<feature type="region of interest" description="Disordered" evidence="1">
    <location>
        <begin position="26"/>
        <end position="67"/>
    </location>
</feature>
<feature type="compositionally biased region" description="Basic residues" evidence="1">
    <location>
        <begin position="40"/>
        <end position="53"/>
    </location>
</feature>
<accession>B9FEV3</accession>